<organism evidence="1 2">
    <name type="scientific">Parnassius apollo</name>
    <name type="common">Apollo butterfly</name>
    <name type="synonym">Papilio apollo</name>
    <dbReference type="NCBI Taxonomy" id="110799"/>
    <lineage>
        <taxon>Eukaryota</taxon>
        <taxon>Metazoa</taxon>
        <taxon>Ecdysozoa</taxon>
        <taxon>Arthropoda</taxon>
        <taxon>Hexapoda</taxon>
        <taxon>Insecta</taxon>
        <taxon>Pterygota</taxon>
        <taxon>Neoptera</taxon>
        <taxon>Endopterygota</taxon>
        <taxon>Lepidoptera</taxon>
        <taxon>Glossata</taxon>
        <taxon>Ditrysia</taxon>
        <taxon>Papilionoidea</taxon>
        <taxon>Papilionidae</taxon>
        <taxon>Parnassiinae</taxon>
        <taxon>Parnassini</taxon>
        <taxon>Parnassius</taxon>
        <taxon>Parnassius</taxon>
    </lineage>
</organism>
<protein>
    <submittedName>
        <fullName evidence="1">(apollo) hypothetical protein</fullName>
    </submittedName>
</protein>
<dbReference type="Proteomes" id="UP000691718">
    <property type="component" value="Unassembled WGS sequence"/>
</dbReference>
<evidence type="ECO:0000313" key="2">
    <source>
        <dbReference type="Proteomes" id="UP000691718"/>
    </source>
</evidence>
<name>A0A8S3XLZ1_PARAO</name>
<dbReference type="AlphaFoldDB" id="A0A8S3XLZ1"/>
<dbReference type="OrthoDB" id="6931154at2759"/>
<comment type="caution">
    <text evidence="1">The sequence shown here is derived from an EMBL/GenBank/DDBJ whole genome shotgun (WGS) entry which is preliminary data.</text>
</comment>
<keyword evidence="2" id="KW-1185">Reference proteome</keyword>
<sequence length="158" mass="18408">MNLEISENEFKKLVDLSNVFDILKATVKELCKRNANLMTSDAVLMFMLKKLEALHHEPVARELLQSLKRKIKERRLLVTSTLNYLHNPKSYIDSSDDDYYDIFLRPNGDEMRKHIADLHQLGQTQATERTIDVAVSTTDEENKYRNDESDTLPLKKQL</sequence>
<accession>A0A8S3XLZ1</accession>
<reference evidence="1" key="1">
    <citation type="submission" date="2021-04" db="EMBL/GenBank/DDBJ databases">
        <authorList>
            <person name="Tunstrom K."/>
        </authorList>
    </citation>
    <scope>NUCLEOTIDE SEQUENCE</scope>
</reference>
<evidence type="ECO:0000313" key="1">
    <source>
        <dbReference type="EMBL" id="CAG5032713.1"/>
    </source>
</evidence>
<gene>
    <name evidence="1" type="ORF">PAPOLLO_LOCUS19956</name>
</gene>
<proteinExistence type="predicted"/>
<dbReference type="EMBL" id="CAJQZP010001237">
    <property type="protein sequence ID" value="CAG5032713.1"/>
    <property type="molecule type" value="Genomic_DNA"/>
</dbReference>